<accession>A0ABW8EKM7</accession>
<dbReference type="EMBL" id="JBIUYY010000008">
    <property type="protein sequence ID" value="MFJ2823183.1"/>
    <property type="molecule type" value="Genomic_DNA"/>
</dbReference>
<dbReference type="InterPro" id="IPR005183">
    <property type="entry name" value="DUF305_CopM-like"/>
</dbReference>
<proteinExistence type="predicted"/>
<keyword evidence="5" id="KW-1185">Reference proteome</keyword>
<name>A0ABW8EKM7_STRT5</name>
<organism evidence="4 5">
    <name type="scientific">Streptomyces toxytricini</name>
    <name type="common">Actinomyces toxytricini</name>
    <dbReference type="NCBI Taxonomy" id="67369"/>
    <lineage>
        <taxon>Bacteria</taxon>
        <taxon>Bacillati</taxon>
        <taxon>Actinomycetota</taxon>
        <taxon>Actinomycetes</taxon>
        <taxon>Kitasatosporales</taxon>
        <taxon>Streptomycetaceae</taxon>
        <taxon>Streptomyces</taxon>
    </lineage>
</organism>
<dbReference type="RefSeq" id="WP_402382396.1">
    <property type="nucleotide sequence ID" value="NZ_JBIUYY010000008.1"/>
</dbReference>
<dbReference type="PANTHER" id="PTHR36933">
    <property type="entry name" value="SLL0788 PROTEIN"/>
    <property type="match status" value="1"/>
</dbReference>
<feature type="domain" description="DUF305" evidence="3">
    <location>
        <begin position="66"/>
        <end position="214"/>
    </location>
</feature>
<feature type="signal peptide" evidence="2">
    <location>
        <begin position="1"/>
        <end position="32"/>
    </location>
</feature>
<gene>
    <name evidence="4" type="ORF">ACIO7M_19015</name>
</gene>
<protein>
    <submittedName>
        <fullName evidence="4">DUF305 domain-containing protein</fullName>
    </submittedName>
</protein>
<evidence type="ECO:0000256" key="1">
    <source>
        <dbReference type="SAM" id="MobiDB-lite"/>
    </source>
</evidence>
<keyword evidence="2" id="KW-0732">Signal</keyword>
<feature type="chain" id="PRO_5045499164" evidence="2">
    <location>
        <begin position="33"/>
        <end position="217"/>
    </location>
</feature>
<evidence type="ECO:0000313" key="4">
    <source>
        <dbReference type="EMBL" id="MFJ2823183.1"/>
    </source>
</evidence>
<dbReference type="Gene3D" id="1.20.1260.10">
    <property type="match status" value="1"/>
</dbReference>
<evidence type="ECO:0000259" key="3">
    <source>
        <dbReference type="Pfam" id="PF03713"/>
    </source>
</evidence>
<comment type="caution">
    <text evidence="4">The sequence shown here is derived from an EMBL/GenBank/DDBJ whole genome shotgun (WGS) entry which is preliminary data.</text>
</comment>
<dbReference type="PROSITE" id="PS51257">
    <property type="entry name" value="PROKAR_LIPOPROTEIN"/>
    <property type="match status" value="1"/>
</dbReference>
<dbReference type="InterPro" id="IPR012347">
    <property type="entry name" value="Ferritin-like"/>
</dbReference>
<evidence type="ECO:0000313" key="5">
    <source>
        <dbReference type="Proteomes" id="UP001617351"/>
    </source>
</evidence>
<dbReference type="Pfam" id="PF03713">
    <property type="entry name" value="DUF305"/>
    <property type="match status" value="1"/>
</dbReference>
<reference evidence="4 5" key="1">
    <citation type="submission" date="2024-10" db="EMBL/GenBank/DDBJ databases">
        <title>The Natural Products Discovery Center: Release of the First 8490 Sequenced Strains for Exploring Actinobacteria Biosynthetic Diversity.</title>
        <authorList>
            <person name="Kalkreuter E."/>
            <person name="Kautsar S.A."/>
            <person name="Yang D."/>
            <person name="Bader C.D."/>
            <person name="Teijaro C.N."/>
            <person name="Fluegel L."/>
            <person name="Davis C.M."/>
            <person name="Simpson J.R."/>
            <person name="Lauterbach L."/>
            <person name="Steele A.D."/>
            <person name="Gui C."/>
            <person name="Meng S."/>
            <person name="Li G."/>
            <person name="Viehrig K."/>
            <person name="Ye F."/>
            <person name="Su P."/>
            <person name="Kiefer A.F."/>
            <person name="Nichols A."/>
            <person name="Cepeda A.J."/>
            <person name="Yan W."/>
            <person name="Fan B."/>
            <person name="Jiang Y."/>
            <person name="Adhikari A."/>
            <person name="Zheng C.-J."/>
            <person name="Schuster L."/>
            <person name="Cowan T.M."/>
            <person name="Smanski M.J."/>
            <person name="Chevrette M.G."/>
            <person name="De Carvalho L.P.S."/>
            <person name="Shen B."/>
        </authorList>
    </citation>
    <scope>NUCLEOTIDE SEQUENCE [LARGE SCALE GENOMIC DNA]</scope>
    <source>
        <strain evidence="4 5">NPDC087220</strain>
    </source>
</reference>
<feature type="region of interest" description="Disordered" evidence="1">
    <location>
        <begin position="32"/>
        <end position="59"/>
    </location>
</feature>
<sequence>MSSKRSLARRTAAVLAAGAAALALTACGSGTADGDASAGHNGHGPASSPSAAPSAPASAAGHNAADVAFAKGMIPHHRQAIEMADLAPSRAASPEVKKLAEEIKKAQDPEIRTLSGWLTSWGEQQPAEGSADHSGHGGHGAAGMMTAQEMEGLKSASGKAFDTAFMELMVKHHEGAVAMARTEQSQGAFAEAKAMAQAIVTSQTAEIAHMQKLLGKG</sequence>
<dbReference type="PANTHER" id="PTHR36933:SF1">
    <property type="entry name" value="SLL0788 PROTEIN"/>
    <property type="match status" value="1"/>
</dbReference>
<evidence type="ECO:0000256" key="2">
    <source>
        <dbReference type="SAM" id="SignalP"/>
    </source>
</evidence>
<dbReference type="Proteomes" id="UP001617351">
    <property type="component" value="Unassembled WGS sequence"/>
</dbReference>